<proteinExistence type="inferred from homology"/>
<dbReference type="Proteomes" id="UP000509704">
    <property type="component" value="Chromosome 1"/>
</dbReference>
<keyword evidence="9" id="KW-0808">Transferase</keyword>
<dbReference type="OrthoDB" id="341477at2759"/>
<dbReference type="GO" id="GO:0032049">
    <property type="term" value="P:cardiolipin biosynthetic process"/>
    <property type="evidence" value="ECO:0007669"/>
    <property type="project" value="InterPro"/>
</dbReference>
<accession>A0A7H9AV58</accession>
<dbReference type="RefSeq" id="XP_037141893.1">
    <property type="nucleotide sequence ID" value="XM_037285998.1"/>
</dbReference>
<evidence type="ECO:0000256" key="15">
    <source>
        <dbReference type="ARBA" id="ARBA00023136"/>
    </source>
</evidence>
<evidence type="ECO:0000256" key="1">
    <source>
        <dbReference type="ARBA" id="ARBA00001946"/>
    </source>
</evidence>
<evidence type="ECO:0000256" key="12">
    <source>
        <dbReference type="ARBA" id="ARBA00022842"/>
    </source>
</evidence>
<comment type="similarity">
    <text evidence="5">Belongs to the TAM41 family.</text>
</comment>
<dbReference type="Pfam" id="PF09139">
    <property type="entry name" value="Tam41_Mmp37"/>
    <property type="match status" value="2"/>
</dbReference>
<keyword evidence="12" id="KW-0460">Magnesium</keyword>
<dbReference type="GO" id="GO:0016024">
    <property type="term" value="P:CDP-diacylglycerol biosynthetic process"/>
    <property type="evidence" value="ECO:0007669"/>
    <property type="project" value="UniProtKB-UniPathway"/>
</dbReference>
<dbReference type="KEGG" id="zmk:HG535_0A01040"/>
<comment type="cofactor">
    <cofactor evidence="1">
        <name>Mg(2+)</name>
        <dbReference type="ChEBI" id="CHEBI:18420"/>
    </cofactor>
</comment>
<evidence type="ECO:0000256" key="18">
    <source>
        <dbReference type="ARBA" id="ARBA00029893"/>
    </source>
</evidence>
<evidence type="ECO:0000256" key="8">
    <source>
        <dbReference type="ARBA" id="ARBA00022516"/>
    </source>
</evidence>
<sequence>MLGLKYSASTAGNAGTMLRLLKKSTSLGCLSSVRRHGTSAEPDISREEAIIHGVKVGDFKRVAGKKSTENLDLLLLEEGIKKTDELTSSFTDYMYRFNRLPADFGSNQLIAVDAELQKELEGILASFEAPVKFAFGYGSGVFQQTGYVQGVDKPQIDLILGVSHATHFHSLNMRQNPQQYSSLRYFGSSFVSRFQEVGAGVYFNPFAEINGHEVKYGVISMEKILKDLATWDTFYIAGRLQKPVKILKNDLRVQYWNQLNLKGAASLAKYFTLKKNNGVFDEFEFYNEIAGLSYLGDIRYQIGGEHPNKVKNIVTKNFEKFQYYYKPIYKDVVLNNSLYLPQGFTLENAGHLLHDRISSSSALQTLKGIFTAGIAKSVKYAWAKKLKTFKN</sequence>
<evidence type="ECO:0000256" key="2">
    <source>
        <dbReference type="ARBA" id="ARBA00004443"/>
    </source>
</evidence>
<evidence type="ECO:0000256" key="17">
    <source>
        <dbReference type="ARBA" id="ARBA00023264"/>
    </source>
</evidence>
<reference evidence="19 20" key="1">
    <citation type="submission" date="2020-07" db="EMBL/GenBank/DDBJ databases">
        <title>The yeast mating-type switching endonuclease HO is a domesticated member of an unorthodox homing genetic element family.</title>
        <authorList>
            <person name="Coughlan A.Y."/>
            <person name="Lombardi L."/>
            <person name="Braun-Galleani S."/>
            <person name="Martos A.R."/>
            <person name="Galeote V."/>
            <person name="Bigey F."/>
            <person name="Dequin S."/>
            <person name="Byrne K.P."/>
            <person name="Wolfe K.H."/>
        </authorList>
    </citation>
    <scope>NUCLEOTIDE SEQUENCE [LARGE SCALE GENOMIC DNA]</scope>
    <source>
        <strain evidence="19 20">NRRL Y-6702</strain>
    </source>
</reference>
<dbReference type="PANTHER" id="PTHR13619">
    <property type="entry name" value="PHOSPHATIDATE CYTIDYLYLTRANSFERASE, MITOCHONDRIAL"/>
    <property type="match status" value="1"/>
</dbReference>
<keyword evidence="20" id="KW-1185">Reference proteome</keyword>
<keyword evidence="11" id="KW-0999">Mitochondrion inner membrane</keyword>
<evidence type="ECO:0000256" key="5">
    <source>
        <dbReference type="ARBA" id="ARBA00005458"/>
    </source>
</evidence>
<keyword evidence="15" id="KW-0472">Membrane</keyword>
<dbReference type="EC" id="2.7.7.41" evidence="6"/>
<name>A0A7H9AV58_ZYGMR</name>
<dbReference type="InterPro" id="IPR015222">
    <property type="entry name" value="Tam41"/>
</dbReference>
<dbReference type="PANTHER" id="PTHR13619:SF0">
    <property type="entry name" value="PHOSPHATIDATE CYTIDYLYLTRANSFERASE, MITOCHONDRIAL"/>
    <property type="match status" value="1"/>
</dbReference>
<dbReference type="GO" id="GO:0005743">
    <property type="term" value="C:mitochondrial inner membrane"/>
    <property type="evidence" value="ECO:0007669"/>
    <property type="project" value="UniProtKB-SubCell"/>
</dbReference>
<dbReference type="GO" id="GO:0004605">
    <property type="term" value="F:phosphatidate cytidylyltransferase activity"/>
    <property type="evidence" value="ECO:0007669"/>
    <property type="project" value="UniProtKB-EC"/>
</dbReference>
<evidence type="ECO:0000256" key="9">
    <source>
        <dbReference type="ARBA" id="ARBA00022679"/>
    </source>
</evidence>
<gene>
    <name evidence="19" type="ORF">HG535_0A01040</name>
</gene>
<evidence type="ECO:0000256" key="14">
    <source>
        <dbReference type="ARBA" id="ARBA00023128"/>
    </source>
</evidence>
<keyword evidence="8" id="KW-0444">Lipid biosynthesis</keyword>
<evidence type="ECO:0000256" key="4">
    <source>
        <dbReference type="ARBA" id="ARBA00005189"/>
    </source>
</evidence>
<keyword evidence="14" id="KW-0496">Mitochondrion</keyword>
<comment type="pathway">
    <text evidence="3">Phospholipid metabolism; CDP-diacylglycerol biosynthesis; CDP-diacylglycerol from sn-glycerol 3-phosphate: step 3/3.</text>
</comment>
<evidence type="ECO:0000256" key="3">
    <source>
        <dbReference type="ARBA" id="ARBA00005119"/>
    </source>
</evidence>
<comment type="subcellular location">
    <subcellularLocation>
        <location evidence="2">Mitochondrion inner membrane</location>
        <topology evidence="2">Peripheral membrane protein</topology>
        <orientation evidence="2">Matrix side</orientation>
    </subcellularLocation>
</comment>
<evidence type="ECO:0000256" key="11">
    <source>
        <dbReference type="ARBA" id="ARBA00022792"/>
    </source>
</evidence>
<keyword evidence="17" id="KW-1208">Phospholipid metabolism</keyword>
<evidence type="ECO:0000313" key="20">
    <source>
        <dbReference type="Proteomes" id="UP000509704"/>
    </source>
</evidence>
<comment type="pathway">
    <text evidence="4">Lipid metabolism.</text>
</comment>
<evidence type="ECO:0000313" key="19">
    <source>
        <dbReference type="EMBL" id="QLG70165.1"/>
    </source>
</evidence>
<dbReference type="GeneID" id="59233801"/>
<dbReference type="AlphaFoldDB" id="A0A7H9AV58"/>
<evidence type="ECO:0000256" key="10">
    <source>
        <dbReference type="ARBA" id="ARBA00022695"/>
    </source>
</evidence>
<dbReference type="UniPathway" id="UPA00557">
    <property type="reaction ID" value="UER00614"/>
</dbReference>
<evidence type="ECO:0000256" key="13">
    <source>
        <dbReference type="ARBA" id="ARBA00023098"/>
    </source>
</evidence>
<evidence type="ECO:0000256" key="7">
    <source>
        <dbReference type="ARBA" id="ARBA00018337"/>
    </source>
</evidence>
<evidence type="ECO:0000256" key="6">
    <source>
        <dbReference type="ARBA" id="ARBA00012487"/>
    </source>
</evidence>
<dbReference type="PIRSF" id="PIRSF028840">
    <property type="entry name" value="Mmp37"/>
    <property type="match status" value="1"/>
</dbReference>
<dbReference type="EMBL" id="CP058604">
    <property type="protein sequence ID" value="QLG70165.1"/>
    <property type="molecule type" value="Genomic_DNA"/>
</dbReference>
<keyword evidence="16" id="KW-0594">Phospholipid biosynthesis</keyword>
<keyword evidence="10" id="KW-0548">Nucleotidyltransferase</keyword>
<evidence type="ECO:0000256" key="16">
    <source>
        <dbReference type="ARBA" id="ARBA00023209"/>
    </source>
</evidence>
<organism evidence="19 20">
    <name type="scientific">Zygotorulaspora mrakii</name>
    <name type="common">Zygosaccharomyces mrakii</name>
    <dbReference type="NCBI Taxonomy" id="42260"/>
    <lineage>
        <taxon>Eukaryota</taxon>
        <taxon>Fungi</taxon>
        <taxon>Dikarya</taxon>
        <taxon>Ascomycota</taxon>
        <taxon>Saccharomycotina</taxon>
        <taxon>Saccharomycetes</taxon>
        <taxon>Saccharomycetales</taxon>
        <taxon>Saccharomycetaceae</taxon>
        <taxon>Zygotorulaspora</taxon>
    </lineage>
</organism>
<keyword evidence="13" id="KW-0443">Lipid metabolism</keyword>
<protein>
    <recommendedName>
        <fullName evidence="7">Phosphatidate cytidylyltransferase, mitochondrial</fullName>
        <ecNumber evidence="6">2.7.7.41</ecNumber>
    </recommendedName>
    <alternativeName>
        <fullName evidence="18">CDP-diacylglycerol synthase</fullName>
    </alternativeName>
</protein>